<evidence type="ECO:0000256" key="1">
    <source>
        <dbReference type="SAM" id="MobiDB-lite"/>
    </source>
</evidence>
<protein>
    <submittedName>
        <fullName evidence="2">Uncharacterized protein</fullName>
    </submittedName>
</protein>
<evidence type="ECO:0000313" key="3">
    <source>
        <dbReference type="Proteomes" id="UP000235786"/>
    </source>
</evidence>
<reference evidence="2 3" key="1">
    <citation type="submission" date="2016-04" db="EMBL/GenBank/DDBJ databases">
        <title>A degradative enzymes factory behind the ericoid mycorrhizal symbiosis.</title>
        <authorList>
            <consortium name="DOE Joint Genome Institute"/>
            <person name="Martino E."/>
            <person name="Morin E."/>
            <person name="Grelet G."/>
            <person name="Kuo A."/>
            <person name="Kohler A."/>
            <person name="Daghino S."/>
            <person name="Barry K."/>
            <person name="Choi C."/>
            <person name="Cichocki N."/>
            <person name="Clum A."/>
            <person name="Copeland A."/>
            <person name="Hainaut M."/>
            <person name="Haridas S."/>
            <person name="Labutti K."/>
            <person name="Lindquist E."/>
            <person name="Lipzen A."/>
            <person name="Khouja H.-R."/>
            <person name="Murat C."/>
            <person name="Ohm R."/>
            <person name="Olson A."/>
            <person name="Spatafora J."/>
            <person name="Veneault-Fourrey C."/>
            <person name="Henrissat B."/>
            <person name="Grigoriev I."/>
            <person name="Martin F."/>
            <person name="Perotto S."/>
        </authorList>
    </citation>
    <scope>NUCLEOTIDE SEQUENCE [LARGE SCALE GENOMIC DNA]</scope>
    <source>
        <strain evidence="2 3">F</strain>
    </source>
</reference>
<keyword evidence="3" id="KW-1185">Reference proteome</keyword>
<feature type="region of interest" description="Disordered" evidence="1">
    <location>
        <begin position="299"/>
        <end position="350"/>
    </location>
</feature>
<dbReference type="Proteomes" id="UP000235786">
    <property type="component" value="Unassembled WGS sequence"/>
</dbReference>
<organism evidence="2 3">
    <name type="scientific">Hyaloscypha variabilis (strain UAMH 11265 / GT02V1 / F)</name>
    <name type="common">Meliniomyces variabilis</name>
    <dbReference type="NCBI Taxonomy" id="1149755"/>
    <lineage>
        <taxon>Eukaryota</taxon>
        <taxon>Fungi</taxon>
        <taxon>Dikarya</taxon>
        <taxon>Ascomycota</taxon>
        <taxon>Pezizomycotina</taxon>
        <taxon>Leotiomycetes</taxon>
        <taxon>Helotiales</taxon>
        <taxon>Hyaloscyphaceae</taxon>
        <taxon>Hyaloscypha</taxon>
        <taxon>Hyaloscypha variabilis</taxon>
    </lineage>
</organism>
<name>A0A2J6S3W2_HYAVF</name>
<accession>A0A2J6S3W2</accession>
<feature type="compositionally biased region" description="Acidic residues" evidence="1">
    <location>
        <begin position="299"/>
        <end position="324"/>
    </location>
</feature>
<dbReference type="AlphaFoldDB" id="A0A2J6S3W2"/>
<gene>
    <name evidence="2" type="ORF">L207DRAFT_617081</name>
</gene>
<sequence length="406" mass="45485">MASTHDPDTNQTSLGDLTVRKLWDLQRELKKAESMTSDLASCLKHAAENLRGPVHGILKDLKGAVSVTSELMYLTDGRISDIVEVLCHHCNNEDRIQVVQYPSGVRTDLALSPSANEPSLKMLFSDPETPKSEGHFECHDPIFFLSPLMAKEVDFFIEGTTVEERSIIQTLAISHQMFEKLDKTLLTRFTALKAVIVVAEIPTDNNPKRSQQVVLQLIPPTTSRNNVPSDAEAFRIKAENQLDQIRVENDAWPAGRVGLAVAWVERDGKLMATEFPFDTYTYLKKKKTEEEDQQDIFNSVEDDLEPDFDDNESAADEAEEEDSEQTPGGDGNSREANGPDQISDRFGTLDIGRSLEELHVPAGAKVDEETMRKIVEADRKFDERNKKAEIKEAKAKRAKVADEEGW</sequence>
<dbReference type="EMBL" id="KZ613940">
    <property type="protein sequence ID" value="PMD45463.1"/>
    <property type="molecule type" value="Genomic_DNA"/>
</dbReference>
<proteinExistence type="predicted"/>
<evidence type="ECO:0000313" key="2">
    <source>
        <dbReference type="EMBL" id="PMD45463.1"/>
    </source>
</evidence>
<dbReference type="OrthoDB" id="3563207at2759"/>